<dbReference type="RefSeq" id="WP_089281287.1">
    <property type="nucleotide sequence ID" value="NZ_FZOJ01000002.1"/>
</dbReference>
<accession>A0A239AJA9</accession>
<reference evidence="2" key="1">
    <citation type="submission" date="2017-06" db="EMBL/GenBank/DDBJ databases">
        <authorList>
            <person name="Varghese N."/>
            <person name="Submissions S."/>
        </authorList>
    </citation>
    <scope>NUCLEOTIDE SEQUENCE [LARGE SCALE GENOMIC DNA]</scope>
    <source>
        <strain evidence="2">SCA</strain>
    </source>
</reference>
<protein>
    <submittedName>
        <fullName evidence="1">Uncharacterized protein</fullName>
    </submittedName>
</protein>
<evidence type="ECO:0000313" key="1">
    <source>
        <dbReference type="EMBL" id="SNR95745.1"/>
    </source>
</evidence>
<name>A0A239AJA9_9FIRM</name>
<dbReference type="EMBL" id="FZOJ01000002">
    <property type="protein sequence ID" value="SNR95745.1"/>
    <property type="molecule type" value="Genomic_DNA"/>
</dbReference>
<dbReference type="AlphaFoldDB" id="A0A239AJA9"/>
<organism evidence="1 2">
    <name type="scientific">Anaerovirgula multivorans</name>
    <dbReference type="NCBI Taxonomy" id="312168"/>
    <lineage>
        <taxon>Bacteria</taxon>
        <taxon>Bacillati</taxon>
        <taxon>Bacillota</taxon>
        <taxon>Clostridia</taxon>
        <taxon>Peptostreptococcales</taxon>
        <taxon>Natronincolaceae</taxon>
        <taxon>Anaerovirgula</taxon>
    </lineage>
</organism>
<keyword evidence="2" id="KW-1185">Reference proteome</keyword>
<dbReference type="Proteomes" id="UP000198304">
    <property type="component" value="Unassembled WGS sequence"/>
</dbReference>
<gene>
    <name evidence="1" type="ORF">SAMN05446037_100284</name>
</gene>
<sequence>MDTQEIQERFGMSGIEITEEEARQTLKTLEKLAEDYKILTSDVCEVLNKLINALRTFFKSNTLEELNKLLLEFQERPKAIHDTPYRPKVIFRILCNKPRICCIRNRL</sequence>
<evidence type="ECO:0000313" key="2">
    <source>
        <dbReference type="Proteomes" id="UP000198304"/>
    </source>
</evidence>
<proteinExistence type="predicted"/>